<reference evidence="3 4" key="1">
    <citation type="submission" date="2018-11" db="EMBL/GenBank/DDBJ databases">
        <title>The first complete genome of Serratia liquefaciens isolated from metalophyte plant revel distinctness adaptive mechanisms in an extreme habitat.</title>
        <authorList>
            <person name="Caneschi W.L."/>
            <person name="Sanchez A.B."/>
            <person name="Felestrino E.B."/>
            <person name="Assis R.A.B."/>
            <person name="Lemes C.G.C."/>
            <person name="Cordeiro I.F."/>
            <person name="Fonseca N.P."/>
            <person name="Villa M."/>
            <person name="Vieira I.T."/>
            <person name="Moraes L.A."/>
            <person name="Kamino L.H.Y."/>
            <person name="do Carmo F."/>
            <person name="Garcia C.M."/>
            <person name="Almeida N.F."/>
            <person name="Silva R.S."/>
            <person name="Ferro J.A."/>
            <person name="Ferro M.I.T."/>
            <person name="Varani A.M."/>
            <person name="Ferreira R.M."/>
            <person name="dos Santos V.L."/>
            <person name="Silva U.C."/>
            <person name="Setubal J.C."/>
            <person name="Moreira L.M."/>
        </authorList>
    </citation>
    <scope>NUCLEOTIDE SEQUENCE [LARGE SCALE GENOMIC DNA]</scope>
    <source>
        <strain evidence="3 4">FG3</strain>
    </source>
</reference>
<dbReference type="NCBIfam" id="TIGR01610">
    <property type="entry name" value="phage_O_Nterm"/>
    <property type="match status" value="1"/>
</dbReference>
<accession>A0A515CW79</accession>
<evidence type="ECO:0000259" key="2">
    <source>
        <dbReference type="Pfam" id="PF04492"/>
    </source>
</evidence>
<dbReference type="Proteomes" id="UP000317572">
    <property type="component" value="Chromosome"/>
</dbReference>
<dbReference type="GO" id="GO:0006260">
    <property type="term" value="P:DNA replication"/>
    <property type="evidence" value="ECO:0007669"/>
    <property type="project" value="InterPro"/>
</dbReference>
<evidence type="ECO:0000256" key="1">
    <source>
        <dbReference type="SAM" id="MobiDB-lite"/>
    </source>
</evidence>
<evidence type="ECO:0000313" key="3">
    <source>
        <dbReference type="EMBL" id="QDL32403.1"/>
    </source>
</evidence>
<organism evidence="3 4">
    <name type="scientific">Serratia liquefaciens</name>
    <dbReference type="NCBI Taxonomy" id="614"/>
    <lineage>
        <taxon>Bacteria</taxon>
        <taxon>Pseudomonadati</taxon>
        <taxon>Pseudomonadota</taxon>
        <taxon>Gammaproteobacteria</taxon>
        <taxon>Enterobacterales</taxon>
        <taxon>Yersiniaceae</taxon>
        <taxon>Serratia</taxon>
    </lineage>
</organism>
<dbReference type="InterPro" id="IPR036388">
    <property type="entry name" value="WH-like_DNA-bd_sf"/>
</dbReference>
<dbReference type="AlphaFoldDB" id="A0A515CW79"/>
<dbReference type="Gene3D" id="1.10.10.10">
    <property type="entry name" value="Winged helix-like DNA-binding domain superfamily/Winged helix DNA-binding domain"/>
    <property type="match status" value="1"/>
</dbReference>
<dbReference type="RefSeq" id="WP_142815333.1">
    <property type="nucleotide sequence ID" value="NZ_CP033893.1"/>
</dbReference>
<feature type="region of interest" description="Disordered" evidence="1">
    <location>
        <begin position="139"/>
        <end position="166"/>
    </location>
</feature>
<dbReference type="Pfam" id="PF04492">
    <property type="entry name" value="Phage_rep_O"/>
    <property type="match status" value="1"/>
</dbReference>
<sequence length="352" mass="39859">MSNTAKIIQFRAPVVREEHRVADTDDGYIRLANGLYEELIGANLTRNQAKVAHAICRKTYGYNKKVDRIADSQLAELTRLPRQKVNKAKNELISMRVLLREGMMIGPNKNLSEWQIPECHQDSDFVTNTVTKSVTKTVTGLSPKQGHTKDTIQNTLKTDPPKAPKGEFSEEVLSQAKQALEYYNDLTKGSCRSAEPFAVLLTETKSRSAYSLQDLQLVVRWVVMTWKPRNNTVAKPTNICRVNRFDGYLSDAEAWQKTSVEIDCQAVVDIYNEITDGRMAPVELDREREISIRELTTHLATKSPAGFGAYFSAFLEDAREFYFGGPTGEGWHADFEYLMKPQTLRKVREGTL</sequence>
<evidence type="ECO:0000313" key="4">
    <source>
        <dbReference type="Proteomes" id="UP000317572"/>
    </source>
</evidence>
<feature type="domain" description="Bacteriophage lambda Replication protein O N-terminal" evidence="2">
    <location>
        <begin position="20"/>
        <end position="114"/>
    </location>
</feature>
<dbReference type="InterPro" id="IPR006497">
    <property type="entry name" value="Phage_lambda_VrpO_N"/>
</dbReference>
<protein>
    <submittedName>
        <fullName evidence="3">Replication protein</fullName>
    </submittedName>
</protein>
<proteinExistence type="predicted"/>
<gene>
    <name evidence="3" type="ORF">EGO53_11625</name>
</gene>
<name>A0A515CW79_SERLI</name>
<dbReference type="EMBL" id="CP033893">
    <property type="protein sequence ID" value="QDL32403.1"/>
    <property type="molecule type" value="Genomic_DNA"/>
</dbReference>